<keyword evidence="3" id="KW-1185">Reference proteome</keyword>
<accession>A0A9N8E8L3</accession>
<dbReference type="InterPro" id="IPR000210">
    <property type="entry name" value="BTB/POZ_dom"/>
</dbReference>
<dbReference type="Pfam" id="PF00651">
    <property type="entry name" value="BTB"/>
    <property type="match status" value="1"/>
</dbReference>
<dbReference type="InterPro" id="IPR011333">
    <property type="entry name" value="SKP1/BTB/POZ_sf"/>
</dbReference>
<evidence type="ECO:0000313" key="2">
    <source>
        <dbReference type="EMBL" id="CAB9516557.1"/>
    </source>
</evidence>
<evidence type="ECO:0000259" key="1">
    <source>
        <dbReference type="PROSITE" id="PS50097"/>
    </source>
</evidence>
<dbReference type="AlphaFoldDB" id="A0A9N8E8L3"/>
<proteinExistence type="predicted"/>
<dbReference type="EMBL" id="CAICTM010000790">
    <property type="protein sequence ID" value="CAB9516557.1"/>
    <property type="molecule type" value="Genomic_DNA"/>
</dbReference>
<dbReference type="PROSITE" id="PS50097">
    <property type="entry name" value="BTB"/>
    <property type="match status" value="1"/>
</dbReference>
<name>A0A9N8E8L3_9STRA</name>
<dbReference type="Gene3D" id="3.30.710.10">
    <property type="entry name" value="Potassium Channel Kv1.1, Chain A"/>
    <property type="match status" value="1"/>
</dbReference>
<protein>
    <recommendedName>
        <fullName evidence="1">BTB domain-containing protein</fullName>
    </recommendedName>
</protein>
<dbReference type="Proteomes" id="UP001153069">
    <property type="component" value="Unassembled WGS sequence"/>
</dbReference>
<dbReference type="SUPFAM" id="SSF54695">
    <property type="entry name" value="POZ domain"/>
    <property type="match status" value="1"/>
</dbReference>
<sequence>MAEENAATIKNRQLPVAYCETPDEMLERFLTDDSLNDVILKGTDGVEVPANRFLLSARSDVFKGMLLGKFQEASSPAIELGFPGSVLKAVVEFVLTSSAQILNCKKRKVSGAEGIDVSIQQIESLVSLAEAASYFNLAGLGDLVLTSFETMLTMQPCLSFAALQACRMAGDGVLEVFMETSKAWVRETSAKPVSVKQVASLSKVIMEEILTDSETKMAEYSSEGRVGF</sequence>
<organism evidence="2 3">
    <name type="scientific">Seminavis robusta</name>
    <dbReference type="NCBI Taxonomy" id="568900"/>
    <lineage>
        <taxon>Eukaryota</taxon>
        <taxon>Sar</taxon>
        <taxon>Stramenopiles</taxon>
        <taxon>Ochrophyta</taxon>
        <taxon>Bacillariophyta</taxon>
        <taxon>Bacillariophyceae</taxon>
        <taxon>Bacillariophycidae</taxon>
        <taxon>Naviculales</taxon>
        <taxon>Naviculaceae</taxon>
        <taxon>Seminavis</taxon>
    </lineage>
</organism>
<gene>
    <name evidence="2" type="ORF">SEMRO_791_G203010.1</name>
</gene>
<dbReference type="SMART" id="SM00225">
    <property type="entry name" value="BTB"/>
    <property type="match status" value="1"/>
</dbReference>
<dbReference type="CDD" id="cd18186">
    <property type="entry name" value="BTB_POZ_ZBTB_KLHL-like"/>
    <property type="match status" value="1"/>
</dbReference>
<evidence type="ECO:0000313" key="3">
    <source>
        <dbReference type="Proteomes" id="UP001153069"/>
    </source>
</evidence>
<comment type="caution">
    <text evidence="2">The sequence shown here is derived from an EMBL/GenBank/DDBJ whole genome shotgun (WGS) entry which is preliminary data.</text>
</comment>
<reference evidence="2" key="1">
    <citation type="submission" date="2020-06" db="EMBL/GenBank/DDBJ databases">
        <authorList>
            <consortium name="Plant Systems Biology data submission"/>
        </authorList>
    </citation>
    <scope>NUCLEOTIDE SEQUENCE</scope>
    <source>
        <strain evidence="2">D6</strain>
    </source>
</reference>
<feature type="domain" description="BTB" evidence="1">
    <location>
        <begin position="36"/>
        <end position="103"/>
    </location>
</feature>